<comment type="caution">
    <text evidence="4">The sequence shown here is derived from an EMBL/GenBank/DDBJ whole genome shotgun (WGS) entry which is preliminary data.</text>
</comment>
<evidence type="ECO:0000256" key="3">
    <source>
        <dbReference type="SAM" id="MobiDB-lite"/>
    </source>
</evidence>
<reference evidence="4 5" key="1">
    <citation type="submission" date="2018-02" db="EMBL/GenBank/DDBJ databases">
        <title>Draft genome sequences of Elsinoe sp., causing black scab on jojoba.</title>
        <authorList>
            <person name="Stodart B."/>
            <person name="Jeffress S."/>
            <person name="Ash G."/>
            <person name="Arun Chinnappa K."/>
        </authorList>
    </citation>
    <scope>NUCLEOTIDE SEQUENCE [LARGE SCALE GENOMIC DNA]</scope>
    <source>
        <strain evidence="4 5">Hillstone_2</strain>
    </source>
</reference>
<evidence type="ECO:0000313" key="4">
    <source>
        <dbReference type="EMBL" id="TKX24780.1"/>
    </source>
</evidence>
<feature type="region of interest" description="Disordered" evidence="3">
    <location>
        <begin position="140"/>
        <end position="204"/>
    </location>
</feature>
<dbReference type="Proteomes" id="UP000308133">
    <property type="component" value="Unassembled WGS sequence"/>
</dbReference>
<gene>
    <name evidence="4" type="ORF">C1H76_2955</name>
</gene>
<dbReference type="AlphaFoldDB" id="A0A4U7B655"/>
<dbReference type="EMBL" id="PTQR01000038">
    <property type="protein sequence ID" value="TKX24780.1"/>
    <property type="molecule type" value="Genomic_DNA"/>
</dbReference>
<accession>A0A4U7B655</accession>
<comment type="similarity">
    <text evidence="1">Belongs to the TSR2 family.</text>
</comment>
<dbReference type="Pfam" id="PF10273">
    <property type="entry name" value="WGG"/>
    <property type="match status" value="1"/>
</dbReference>
<keyword evidence="2" id="KW-0698">rRNA processing</keyword>
<evidence type="ECO:0000256" key="1">
    <source>
        <dbReference type="ARBA" id="ARBA00006524"/>
    </source>
</evidence>
<dbReference type="PANTHER" id="PTHR21250">
    <property type="entry name" value="PRE-RRNA-PROCESSING PROTEIN TSR2 HOMOLOG"/>
    <property type="match status" value="1"/>
</dbReference>
<dbReference type="GO" id="GO:0006364">
    <property type="term" value="P:rRNA processing"/>
    <property type="evidence" value="ECO:0007669"/>
    <property type="project" value="UniProtKB-KW"/>
</dbReference>
<evidence type="ECO:0000313" key="5">
    <source>
        <dbReference type="Proteomes" id="UP000308133"/>
    </source>
</evidence>
<sequence>MASATTLTLNGSQPSHPDTPTPSKETLQTAFDHTVFYLLSLWPALSVAVSNNWGGPDSADKRDWLAGTISTLFDERPDTDVFDVEDVLLQVMADEFDVEVQDESEVKVAEEIVAARRGIVGEGRLEFAEEVRGRWERRGGKGAGIVAGRPGEGDEVVDEEESEDEDEDEDTEMGEAPRLVERREKEEPEVDEEGFTMVKKKGKR</sequence>
<dbReference type="InterPro" id="IPR019398">
    <property type="entry name" value="Pre-rRNA_process_TSR2"/>
</dbReference>
<proteinExistence type="inferred from homology"/>
<organism evidence="4 5">
    <name type="scientific">Elsinoe australis</name>
    <dbReference type="NCBI Taxonomy" id="40998"/>
    <lineage>
        <taxon>Eukaryota</taxon>
        <taxon>Fungi</taxon>
        <taxon>Dikarya</taxon>
        <taxon>Ascomycota</taxon>
        <taxon>Pezizomycotina</taxon>
        <taxon>Dothideomycetes</taxon>
        <taxon>Dothideomycetidae</taxon>
        <taxon>Myriangiales</taxon>
        <taxon>Elsinoaceae</taxon>
        <taxon>Elsinoe</taxon>
    </lineage>
</organism>
<protein>
    <recommendedName>
        <fullName evidence="6">Pre-rRNA-processing protein TSR2</fullName>
    </recommendedName>
</protein>
<name>A0A4U7B655_9PEZI</name>
<feature type="compositionally biased region" description="Acidic residues" evidence="3">
    <location>
        <begin position="153"/>
        <end position="173"/>
    </location>
</feature>
<feature type="region of interest" description="Disordered" evidence="3">
    <location>
        <begin position="1"/>
        <end position="25"/>
    </location>
</feature>
<evidence type="ECO:0008006" key="6">
    <source>
        <dbReference type="Google" id="ProtNLM"/>
    </source>
</evidence>
<evidence type="ECO:0000256" key="2">
    <source>
        <dbReference type="ARBA" id="ARBA00022552"/>
    </source>
</evidence>